<dbReference type="HOGENOM" id="CLU_2933406_0_0_11"/>
<accession>C4FAU2</accession>
<reference evidence="1 2" key="1">
    <citation type="submission" date="2009-04" db="EMBL/GenBank/DDBJ databases">
        <authorList>
            <person name="Weinstock G."/>
            <person name="Sodergren E."/>
            <person name="Clifton S."/>
            <person name="Fulton L."/>
            <person name="Fulton B."/>
            <person name="Courtney L."/>
            <person name="Fronick C."/>
            <person name="Harrison M."/>
            <person name="Strong C."/>
            <person name="Farmer C."/>
            <person name="Delahaunty K."/>
            <person name="Markovic C."/>
            <person name="Hall O."/>
            <person name="Minx P."/>
            <person name="Tomlinson C."/>
            <person name="Mitreva M."/>
            <person name="Nelson J."/>
            <person name="Hou S."/>
            <person name="Wollam A."/>
            <person name="Pepin K.H."/>
            <person name="Johnson M."/>
            <person name="Bhonagiri V."/>
            <person name="Nash W.E."/>
            <person name="Warren W."/>
            <person name="Chinwalla A."/>
            <person name="Mardis E.R."/>
            <person name="Wilson R.K."/>
        </authorList>
    </citation>
    <scope>NUCLEOTIDE SEQUENCE [LARGE SCALE GENOMIC DNA]</scope>
    <source>
        <strain evidence="1 2">DSM 13280</strain>
    </source>
</reference>
<evidence type="ECO:0000313" key="2">
    <source>
        <dbReference type="Proteomes" id="UP000003295"/>
    </source>
</evidence>
<dbReference type="Proteomes" id="UP000003295">
    <property type="component" value="Unassembled WGS sequence"/>
</dbReference>
<name>C4FAU2_9ACTN</name>
<dbReference type="AlphaFoldDB" id="C4FAU2"/>
<gene>
    <name evidence="1" type="ORF">COLINT_03188</name>
</gene>
<proteinExistence type="predicted"/>
<sequence>MPGCSSAANPDHFSTKQDDTFGVKRLNSQLPRSWTGANCLNQCLSPIEPRALCAIGAGSN</sequence>
<organism evidence="1 2">
    <name type="scientific">Collinsella intestinalis DSM 13280</name>
    <dbReference type="NCBI Taxonomy" id="521003"/>
    <lineage>
        <taxon>Bacteria</taxon>
        <taxon>Bacillati</taxon>
        <taxon>Actinomycetota</taxon>
        <taxon>Coriobacteriia</taxon>
        <taxon>Coriobacteriales</taxon>
        <taxon>Coriobacteriaceae</taxon>
        <taxon>Collinsella</taxon>
    </lineage>
</organism>
<protein>
    <submittedName>
        <fullName evidence="1">Uncharacterized protein</fullName>
    </submittedName>
</protein>
<dbReference type="EMBL" id="ABXH02000029">
    <property type="protein sequence ID" value="EEP44058.1"/>
    <property type="molecule type" value="Genomic_DNA"/>
</dbReference>
<comment type="caution">
    <text evidence="1">The sequence shown here is derived from an EMBL/GenBank/DDBJ whole genome shotgun (WGS) entry which is preliminary data.</text>
</comment>
<evidence type="ECO:0000313" key="1">
    <source>
        <dbReference type="EMBL" id="EEP44058.1"/>
    </source>
</evidence>